<evidence type="ECO:0000256" key="2">
    <source>
        <dbReference type="ARBA" id="ARBA00022692"/>
    </source>
</evidence>
<proteinExistence type="predicted"/>
<comment type="subcellular location">
    <subcellularLocation>
        <location evidence="1">Membrane</location>
        <topology evidence="1">Multi-pass membrane protein</topology>
    </subcellularLocation>
</comment>
<keyword evidence="2 5" id="KW-0812">Transmembrane</keyword>
<dbReference type="SUPFAM" id="SSF161098">
    <property type="entry name" value="MetI-like"/>
    <property type="match status" value="1"/>
</dbReference>
<evidence type="ECO:0000256" key="5">
    <source>
        <dbReference type="SAM" id="Phobius"/>
    </source>
</evidence>
<protein>
    <submittedName>
        <fullName evidence="6">Molybdate ABC transporter permease protein ModB</fullName>
    </submittedName>
</protein>
<dbReference type="InterPro" id="IPR035906">
    <property type="entry name" value="MetI-like_sf"/>
</dbReference>
<dbReference type="KEGG" id="rpne:NCTC8284_02796"/>
<evidence type="ECO:0000313" key="6">
    <source>
        <dbReference type="EMBL" id="VEH67599.1"/>
    </source>
</evidence>
<organism evidence="6 7">
    <name type="scientific">Rodentibacter pneumotropicus</name>
    <dbReference type="NCBI Taxonomy" id="758"/>
    <lineage>
        <taxon>Bacteria</taxon>
        <taxon>Pseudomonadati</taxon>
        <taxon>Pseudomonadota</taxon>
        <taxon>Gammaproteobacteria</taxon>
        <taxon>Pasteurellales</taxon>
        <taxon>Pasteurellaceae</taxon>
        <taxon>Rodentibacter</taxon>
    </lineage>
</organism>
<dbReference type="AlphaFoldDB" id="A0A3S4U1G3"/>
<evidence type="ECO:0000256" key="3">
    <source>
        <dbReference type="ARBA" id="ARBA00022989"/>
    </source>
</evidence>
<keyword evidence="4 5" id="KW-0472">Membrane</keyword>
<accession>A0A3S4U1G3</accession>
<feature type="transmembrane region" description="Helical" evidence="5">
    <location>
        <begin position="20"/>
        <end position="45"/>
    </location>
</feature>
<evidence type="ECO:0000256" key="4">
    <source>
        <dbReference type="ARBA" id="ARBA00023136"/>
    </source>
</evidence>
<keyword evidence="3 5" id="KW-1133">Transmembrane helix</keyword>
<dbReference type="EMBL" id="LR134405">
    <property type="protein sequence ID" value="VEH67599.1"/>
    <property type="molecule type" value="Genomic_DNA"/>
</dbReference>
<dbReference type="Proteomes" id="UP000278733">
    <property type="component" value="Chromosome"/>
</dbReference>
<reference evidence="6 7" key="1">
    <citation type="submission" date="2018-12" db="EMBL/GenBank/DDBJ databases">
        <authorList>
            <consortium name="Pathogen Informatics"/>
        </authorList>
    </citation>
    <scope>NUCLEOTIDE SEQUENCE [LARGE SCALE GENOMIC DNA]</scope>
    <source>
        <strain evidence="6 7">NCTC8284</strain>
    </source>
</reference>
<dbReference type="GO" id="GO:0016020">
    <property type="term" value="C:membrane"/>
    <property type="evidence" value="ECO:0007669"/>
    <property type="project" value="UniProtKB-SubCell"/>
</dbReference>
<name>A0A3S4U1G3_9PAST</name>
<evidence type="ECO:0000256" key="1">
    <source>
        <dbReference type="ARBA" id="ARBA00004141"/>
    </source>
</evidence>
<sequence>MLTQFLSLFNLSPLETDAIRLSLSVAFNAVLWCLPPAIFVAWILARKIFMVSP</sequence>
<gene>
    <name evidence="6" type="primary">modB_3</name>
    <name evidence="6" type="ORF">NCTC8284_02796</name>
</gene>
<evidence type="ECO:0000313" key="7">
    <source>
        <dbReference type="Proteomes" id="UP000278733"/>
    </source>
</evidence>